<dbReference type="Proteomes" id="UP000321261">
    <property type="component" value="Unassembled WGS sequence"/>
</dbReference>
<keyword evidence="2" id="KW-1185">Reference proteome</keyword>
<dbReference type="AlphaFoldDB" id="A0A561SKV2"/>
<accession>A0A561SKV2</accession>
<dbReference type="RefSeq" id="WP_147254683.1">
    <property type="nucleotide sequence ID" value="NZ_VIWU01000001.1"/>
</dbReference>
<comment type="caution">
    <text evidence="1">The sequence shown here is derived from an EMBL/GenBank/DDBJ whole genome shotgun (WGS) entry which is preliminary data.</text>
</comment>
<dbReference type="EMBL" id="VIWU01000001">
    <property type="protein sequence ID" value="TWF75491.1"/>
    <property type="molecule type" value="Genomic_DNA"/>
</dbReference>
<sequence>MPTHSRESIHQSIADRLLTSLEDLVHRHRALAGADARQAALHAELIAAEVAHELAVARSALQRHPRLH</sequence>
<proteinExistence type="predicted"/>
<evidence type="ECO:0000313" key="2">
    <source>
        <dbReference type="Proteomes" id="UP000321261"/>
    </source>
</evidence>
<evidence type="ECO:0000313" key="1">
    <source>
        <dbReference type="EMBL" id="TWF75491.1"/>
    </source>
</evidence>
<protein>
    <submittedName>
        <fullName evidence="1">Uncharacterized protein</fullName>
    </submittedName>
</protein>
<organism evidence="1 2">
    <name type="scientific">Pseudonocardia hierapolitana</name>
    <dbReference type="NCBI Taxonomy" id="1128676"/>
    <lineage>
        <taxon>Bacteria</taxon>
        <taxon>Bacillati</taxon>
        <taxon>Actinomycetota</taxon>
        <taxon>Actinomycetes</taxon>
        <taxon>Pseudonocardiales</taxon>
        <taxon>Pseudonocardiaceae</taxon>
        <taxon>Pseudonocardia</taxon>
    </lineage>
</organism>
<gene>
    <name evidence="1" type="ORF">FHX44_111375</name>
</gene>
<reference evidence="1 2" key="1">
    <citation type="submission" date="2019-06" db="EMBL/GenBank/DDBJ databases">
        <title>Sequencing the genomes of 1000 actinobacteria strains.</title>
        <authorList>
            <person name="Klenk H.-P."/>
        </authorList>
    </citation>
    <scope>NUCLEOTIDE SEQUENCE [LARGE SCALE GENOMIC DNA]</scope>
    <source>
        <strain evidence="1 2">DSM 45671</strain>
    </source>
</reference>
<name>A0A561SKV2_9PSEU</name>